<dbReference type="PROSITE" id="PS50211">
    <property type="entry name" value="DENN"/>
    <property type="match status" value="1"/>
</dbReference>
<dbReference type="InterPro" id="IPR001194">
    <property type="entry name" value="cDENN_dom"/>
</dbReference>
<sequence length="1271" mass="141760">MSDDFERANVRTRPRRRSRSSGAVLNTPVSASSAESTSTSNVSINHGERTLLPSDVMELRRSASADHVVGSGRRLSRSGFNPFGQSGGLSSSFRLNSAGSSFRAGAGVPVSSSALRSHASFLMMDIDSARQSVDAHARAMSIDDEDVMSDGGRLTRNMLGDSTSGGSGAERYRRASSLDSSPPLPPDSTISAEEVIRESMASALSSSLYTDKDEFLLPHQRRSNAVGGNLNLSMAGTVSERDSLAMSRHSRDSLAFSFSSRSTFRRSTISEQMLYETDLFEPERELSARELSEVLSGSDEDVNSYEVTSIKEEEEDVKLENAKSRWAQHVKLKARSFLYSTVAGNKNGASAGNGGASSATPTSAEIWANKQKQILAQMSSGSGFGVISGASAASSSSTHHHSLLPPLPSFGQNSNGGAKFQKWNRWMHDQYQHNFGKVMQRAFKDEVLERQQQQFAFPGHQPTPDPTALISIEEVISNPRMMRYYAAWLPDPADQSKLFFLCSFEEYRQFWCTLRANYQKKPFAKDDVLMLRTYGVKIAMKYLAKNAQFPINGCADAEGGGDEPPIVDSNKLRSIKRDLAAGGEDALRTFDDVAVKVKRVLMFKFPEFRKTELYTEMQKTVEREVICLEDILMNHRFANFFWIFLFPHNYHREIALWLDVEYEFKPAFRIYMSLLKSSGSSRSAALSSSTSNQRRERIEQAAYRCRRLLKYISQKYYAGDAEMQTLSRTLVTSCARLQAEQDAILTKFSLIHLELYHRFLTSRAYAEFALYPKLSPEDERDSIDDSMRLSALLLSYGLRAHHWAGGSSSSSTSASSSSARDEASVPKKKTLDSLRTARSFEAISGVLTFEAVSIHMATEEAENDTDEHDGGVFEDPIELQVVQHPLPHDPTPHIVDKSVENFLVPWNADPRHVFPMVDLLRERLAEAYEFILELETIAATAAANSDGKEILHNAGQGFKLDKKVLAKLTRSVSKEHISQYHQPSPLPESPLLEASRLTPKATASSLLAALPRLDHSVRLLFDTLDVSTVLLVFTAALLENRILLVSSYLSVLMKVSESLRALMHPLSWPHVYLPVLPRRMLQYLECPTPFIFGAEKQALDDAQRQLIEEGGDDLFAGAGEELLVVDLDKGAVLRGEVPCALPDSVRFDLRDALYECLKPNVSRSDHVFAHHFPSKPLVFPEVAVRGLFLRAVNKLIGDFGYHRYVWTDEFARKRTIFFDEASYLAASTPEMREFRTLFIATQAFSEFTVFYDFYVVILCIIAVAKISVAYV</sequence>
<dbReference type="Pfam" id="PF02141">
    <property type="entry name" value="DENN"/>
    <property type="match status" value="1"/>
</dbReference>
<evidence type="ECO:0000256" key="1">
    <source>
        <dbReference type="SAM" id="MobiDB-lite"/>
    </source>
</evidence>
<dbReference type="EMBL" id="JAENGY010000005">
    <property type="protein sequence ID" value="KAG6977487.1"/>
    <property type="molecule type" value="Genomic_DNA"/>
</dbReference>
<feature type="compositionally biased region" description="Low complexity" evidence="1">
    <location>
        <begin position="29"/>
        <end position="43"/>
    </location>
</feature>
<dbReference type="InterPro" id="IPR037516">
    <property type="entry name" value="Tripartite_DENN"/>
</dbReference>
<feature type="compositionally biased region" description="Basic and acidic residues" evidence="1">
    <location>
        <begin position="819"/>
        <end position="828"/>
    </location>
</feature>
<keyword evidence="2" id="KW-0812">Transmembrane</keyword>
<feature type="region of interest" description="Disordered" evidence="1">
    <location>
        <begin position="1"/>
        <end position="49"/>
    </location>
</feature>
<dbReference type="SMART" id="SM00799">
    <property type="entry name" value="DENN"/>
    <property type="match status" value="1"/>
</dbReference>
<gene>
    <name evidence="4" type="ORF">JG688_00000306</name>
</gene>
<proteinExistence type="predicted"/>
<evidence type="ECO:0000313" key="4">
    <source>
        <dbReference type="EMBL" id="KAG6977487.1"/>
    </source>
</evidence>
<comment type="caution">
    <text evidence="4">The sequence shown here is derived from an EMBL/GenBank/DDBJ whole genome shotgun (WGS) entry which is preliminary data.</text>
</comment>
<dbReference type="AlphaFoldDB" id="A0A8J5J567"/>
<dbReference type="SMART" id="SM00801">
    <property type="entry name" value="dDENN"/>
    <property type="match status" value="1"/>
</dbReference>
<evidence type="ECO:0000259" key="3">
    <source>
        <dbReference type="PROSITE" id="PS50211"/>
    </source>
</evidence>
<feature type="compositionally biased region" description="Basic residues" evidence="1">
    <location>
        <begin position="10"/>
        <end position="19"/>
    </location>
</feature>
<feature type="region of interest" description="Disordered" evidence="1">
    <location>
        <begin position="147"/>
        <end position="187"/>
    </location>
</feature>
<dbReference type="InterPro" id="IPR005112">
    <property type="entry name" value="dDENN_dom"/>
</dbReference>
<organism evidence="4 5">
    <name type="scientific">Phytophthora aleatoria</name>
    <dbReference type="NCBI Taxonomy" id="2496075"/>
    <lineage>
        <taxon>Eukaryota</taxon>
        <taxon>Sar</taxon>
        <taxon>Stramenopiles</taxon>
        <taxon>Oomycota</taxon>
        <taxon>Peronosporomycetes</taxon>
        <taxon>Peronosporales</taxon>
        <taxon>Peronosporaceae</taxon>
        <taxon>Phytophthora</taxon>
    </lineage>
</organism>
<reference evidence="4" key="1">
    <citation type="submission" date="2021-01" db="EMBL/GenBank/DDBJ databases">
        <title>Phytophthora aleatoria, a newly-described species from Pinus radiata is distinct from Phytophthora cactorum isolates based on comparative genomics.</title>
        <authorList>
            <person name="Mcdougal R."/>
            <person name="Panda P."/>
            <person name="Williams N."/>
            <person name="Studholme D.J."/>
        </authorList>
    </citation>
    <scope>NUCLEOTIDE SEQUENCE</scope>
    <source>
        <strain evidence="4">NZFS 4037</strain>
    </source>
</reference>
<feature type="domain" description="UDENN" evidence="3">
    <location>
        <begin position="859"/>
        <end position="1258"/>
    </location>
</feature>
<evidence type="ECO:0000313" key="5">
    <source>
        <dbReference type="Proteomes" id="UP000709295"/>
    </source>
</evidence>
<feature type="region of interest" description="Disordered" evidence="1">
    <location>
        <begin position="803"/>
        <end position="828"/>
    </location>
</feature>
<keyword evidence="2" id="KW-0472">Membrane</keyword>
<evidence type="ECO:0000256" key="2">
    <source>
        <dbReference type="SAM" id="Phobius"/>
    </source>
</evidence>
<name>A0A8J5J567_9STRA</name>
<keyword evidence="2" id="KW-1133">Transmembrane helix</keyword>
<feature type="compositionally biased region" description="Low complexity" evidence="1">
    <location>
        <begin position="807"/>
        <end position="818"/>
    </location>
</feature>
<feature type="transmembrane region" description="Helical" evidence="2">
    <location>
        <begin position="1249"/>
        <end position="1270"/>
    </location>
</feature>
<dbReference type="PANTHER" id="PTHR15288">
    <property type="entry name" value="DENN DOMAIN-CONTAINING PROTEIN 2"/>
    <property type="match status" value="1"/>
</dbReference>
<keyword evidence="5" id="KW-1185">Reference proteome</keyword>
<accession>A0A8J5J567</accession>
<protein>
    <recommendedName>
        <fullName evidence="3">UDENN domain-containing protein</fullName>
    </recommendedName>
</protein>
<dbReference type="Proteomes" id="UP000709295">
    <property type="component" value="Unassembled WGS sequence"/>
</dbReference>
<dbReference type="InterPro" id="IPR051942">
    <property type="entry name" value="DENN_domain_containing_2"/>
</dbReference>
<dbReference type="PANTHER" id="PTHR15288:SF0">
    <property type="entry name" value="UDENN DOMAIN-CONTAINING PROTEIN"/>
    <property type="match status" value="1"/>
</dbReference>